<dbReference type="SUPFAM" id="SSF46785">
    <property type="entry name" value="Winged helix' DNA-binding domain"/>
    <property type="match status" value="1"/>
</dbReference>
<proteinExistence type="inferred from homology"/>
<sequence>MLQIAGFLRRRVAGMHSWNWDDLRFVAVLAETGTVAEAARRLNVNRTTVQRRISAFETQLSYPLFSRDGWGLKPLPEANPILEAARQIGDALVRIERKTTDVSRDIGGVLCLTTPDDIFLSGISEIIAEFQQHYPSLQVQLSVTTQLLDLDRRESEVAIRPSDAPPEHLVGRRICDLTLAPYAADAYLLATRTRMPCEHAWLSLQSLHGQTPAEVWLASNVPAERICFRADSFVATAEAARRGQGVAILPCCYGDRIEGLERVEGLIEDRLATGLWVLTHPDFRQSPRVRAAMDFFSETLPAYRERFEA</sequence>
<dbReference type="PANTHER" id="PTHR30537:SF3">
    <property type="entry name" value="TRANSCRIPTIONAL REGULATORY PROTEIN"/>
    <property type="match status" value="1"/>
</dbReference>
<dbReference type="Pfam" id="PF00126">
    <property type="entry name" value="HTH_1"/>
    <property type="match status" value="1"/>
</dbReference>
<protein>
    <submittedName>
        <fullName evidence="6">LysR family transcriptional regulator</fullName>
    </submittedName>
</protein>
<evidence type="ECO:0000256" key="3">
    <source>
        <dbReference type="ARBA" id="ARBA00023125"/>
    </source>
</evidence>
<evidence type="ECO:0000256" key="2">
    <source>
        <dbReference type="ARBA" id="ARBA00023015"/>
    </source>
</evidence>
<gene>
    <name evidence="6" type="ORF">D1223_04945</name>
</gene>
<evidence type="ECO:0000256" key="1">
    <source>
        <dbReference type="ARBA" id="ARBA00009437"/>
    </source>
</evidence>
<dbReference type="InterPro" id="IPR058163">
    <property type="entry name" value="LysR-type_TF_proteobact-type"/>
</dbReference>
<dbReference type="GO" id="GO:0043565">
    <property type="term" value="F:sequence-specific DNA binding"/>
    <property type="evidence" value="ECO:0007669"/>
    <property type="project" value="TreeGrafter"/>
</dbReference>
<name>A0A399RHG7_9PROT</name>
<comment type="caution">
    <text evidence="6">The sequence shown here is derived from an EMBL/GenBank/DDBJ whole genome shotgun (WGS) entry which is preliminary data.</text>
</comment>
<keyword evidence="4" id="KW-0804">Transcription</keyword>
<evidence type="ECO:0000256" key="4">
    <source>
        <dbReference type="ARBA" id="ARBA00023163"/>
    </source>
</evidence>
<dbReference type="GO" id="GO:0006351">
    <property type="term" value="P:DNA-templated transcription"/>
    <property type="evidence" value="ECO:0007669"/>
    <property type="project" value="TreeGrafter"/>
</dbReference>
<dbReference type="Pfam" id="PF03466">
    <property type="entry name" value="LysR_substrate"/>
    <property type="match status" value="1"/>
</dbReference>
<dbReference type="AlphaFoldDB" id="A0A399RHG7"/>
<dbReference type="InterPro" id="IPR000847">
    <property type="entry name" value="LysR_HTH_N"/>
</dbReference>
<dbReference type="Proteomes" id="UP000266385">
    <property type="component" value="Unassembled WGS sequence"/>
</dbReference>
<evidence type="ECO:0000313" key="6">
    <source>
        <dbReference type="EMBL" id="RIJ30011.1"/>
    </source>
</evidence>
<keyword evidence="2" id="KW-0805">Transcription regulation</keyword>
<dbReference type="SUPFAM" id="SSF53850">
    <property type="entry name" value="Periplasmic binding protein-like II"/>
    <property type="match status" value="1"/>
</dbReference>
<dbReference type="PANTHER" id="PTHR30537">
    <property type="entry name" value="HTH-TYPE TRANSCRIPTIONAL REGULATOR"/>
    <property type="match status" value="1"/>
</dbReference>
<feature type="domain" description="HTH lysR-type" evidence="5">
    <location>
        <begin position="18"/>
        <end position="75"/>
    </location>
</feature>
<keyword evidence="3" id="KW-0238">DNA-binding</keyword>
<accession>A0A399RHG7</accession>
<dbReference type="InterPro" id="IPR005119">
    <property type="entry name" value="LysR_subst-bd"/>
</dbReference>
<comment type="similarity">
    <text evidence="1">Belongs to the LysR transcriptional regulatory family.</text>
</comment>
<dbReference type="PROSITE" id="PS50931">
    <property type="entry name" value="HTH_LYSR"/>
    <property type="match status" value="1"/>
</dbReference>
<dbReference type="InterPro" id="IPR036390">
    <property type="entry name" value="WH_DNA-bd_sf"/>
</dbReference>
<dbReference type="EMBL" id="QWFX01000006">
    <property type="protein sequence ID" value="RIJ30011.1"/>
    <property type="molecule type" value="Genomic_DNA"/>
</dbReference>
<dbReference type="InterPro" id="IPR036388">
    <property type="entry name" value="WH-like_DNA-bd_sf"/>
</dbReference>
<dbReference type="Gene3D" id="1.10.10.10">
    <property type="entry name" value="Winged helix-like DNA-binding domain superfamily/Winged helix DNA-binding domain"/>
    <property type="match status" value="1"/>
</dbReference>
<dbReference type="Gene3D" id="3.40.190.290">
    <property type="match status" value="1"/>
</dbReference>
<organism evidence="6 7">
    <name type="scientific">Henriciella mobilis</name>
    <dbReference type="NCBI Taxonomy" id="2305467"/>
    <lineage>
        <taxon>Bacteria</taxon>
        <taxon>Pseudomonadati</taxon>
        <taxon>Pseudomonadota</taxon>
        <taxon>Alphaproteobacteria</taxon>
        <taxon>Hyphomonadales</taxon>
        <taxon>Hyphomonadaceae</taxon>
        <taxon>Henriciella</taxon>
    </lineage>
</organism>
<dbReference type="GO" id="GO:0003700">
    <property type="term" value="F:DNA-binding transcription factor activity"/>
    <property type="evidence" value="ECO:0007669"/>
    <property type="project" value="InterPro"/>
</dbReference>
<evidence type="ECO:0000259" key="5">
    <source>
        <dbReference type="PROSITE" id="PS50931"/>
    </source>
</evidence>
<keyword evidence="7" id="KW-1185">Reference proteome</keyword>
<reference evidence="6 7" key="1">
    <citation type="submission" date="2018-08" db="EMBL/GenBank/DDBJ databases">
        <title>Henriciella mobilis sp. nov., isolated from seawater.</title>
        <authorList>
            <person name="Cheng H."/>
            <person name="Wu Y.-H."/>
            <person name="Xu X.-W."/>
            <person name="Guo L.-L."/>
        </authorList>
    </citation>
    <scope>NUCLEOTIDE SEQUENCE [LARGE SCALE GENOMIC DNA]</scope>
    <source>
        <strain evidence="6 7">JN25</strain>
    </source>
</reference>
<evidence type="ECO:0000313" key="7">
    <source>
        <dbReference type="Proteomes" id="UP000266385"/>
    </source>
</evidence>